<evidence type="ECO:0000313" key="11">
    <source>
        <dbReference type="EMBL" id="MDQ0344004.1"/>
    </source>
</evidence>
<keyword evidence="3" id="KW-0597">Phosphoprotein</keyword>
<dbReference type="Gene3D" id="3.40.50.1000">
    <property type="entry name" value="HAD superfamily/HAD-like"/>
    <property type="match status" value="1"/>
</dbReference>
<dbReference type="InterPro" id="IPR006439">
    <property type="entry name" value="HAD-SF_hydro_IA"/>
</dbReference>
<evidence type="ECO:0000256" key="9">
    <source>
        <dbReference type="ARBA" id="ARBA00044968"/>
    </source>
</evidence>
<gene>
    <name evidence="11" type="ORF">J2S14_002839</name>
</gene>
<evidence type="ECO:0000256" key="6">
    <source>
        <dbReference type="ARBA" id="ARBA00023235"/>
    </source>
</evidence>
<keyword evidence="5" id="KW-0460">Magnesium</keyword>
<evidence type="ECO:0000256" key="5">
    <source>
        <dbReference type="ARBA" id="ARBA00022842"/>
    </source>
</evidence>
<dbReference type="EMBL" id="JAUSUO010000007">
    <property type="protein sequence ID" value="MDQ0344004.1"/>
    <property type="molecule type" value="Genomic_DNA"/>
</dbReference>
<evidence type="ECO:0000256" key="10">
    <source>
        <dbReference type="ARBA" id="ARBA00044991"/>
    </source>
</evidence>
<sequence length="215" mass="23756">MSYKCAIFDLDGVLVDTAKYHYLAWKELAGKLGFEFTIEHNEMLKGVSRMTSLDILLEVGNMKDAFSEEEKVKMATEKNNQYVEYISNIDESEILEGALSLLQELKQKGIKIALGSASKNAQIILKNVGLESYFDVIVDGNSVSKAKPDPEVFTLGAKTLGVPYEECVVFEDSQAGLEAAKIVGMLAVGVGQKKDLTNADVVYSTLKDFNIEKYF</sequence>
<dbReference type="SFLD" id="SFLDS00003">
    <property type="entry name" value="Haloacid_Dehalogenase"/>
    <property type="match status" value="1"/>
</dbReference>
<dbReference type="InterPro" id="IPR023214">
    <property type="entry name" value="HAD_sf"/>
</dbReference>
<dbReference type="SUPFAM" id="SSF56784">
    <property type="entry name" value="HAD-like"/>
    <property type="match status" value="1"/>
</dbReference>
<dbReference type="InterPro" id="IPR010976">
    <property type="entry name" value="B-phosphoglucomutase_hydrolase"/>
</dbReference>
<dbReference type="InterPro" id="IPR036412">
    <property type="entry name" value="HAD-like_sf"/>
</dbReference>
<dbReference type="Gene3D" id="1.10.150.240">
    <property type="entry name" value="Putative phosphatase, domain 2"/>
    <property type="match status" value="1"/>
</dbReference>
<evidence type="ECO:0000256" key="8">
    <source>
        <dbReference type="ARBA" id="ARBA00044926"/>
    </source>
</evidence>
<dbReference type="InterPro" id="IPR010972">
    <property type="entry name" value="Beta-PGM"/>
</dbReference>
<dbReference type="InterPro" id="IPR051600">
    <property type="entry name" value="Beta-PGM-like"/>
</dbReference>
<keyword evidence="7" id="KW-0119">Carbohydrate metabolism</keyword>
<dbReference type="Pfam" id="PF00702">
    <property type="entry name" value="Hydrolase"/>
    <property type="match status" value="1"/>
</dbReference>
<dbReference type="NCBIfam" id="TIGR01509">
    <property type="entry name" value="HAD-SF-IA-v3"/>
    <property type="match status" value="1"/>
</dbReference>
<dbReference type="InterPro" id="IPR023198">
    <property type="entry name" value="PGP-like_dom2"/>
</dbReference>
<dbReference type="RefSeq" id="WP_244682180.1">
    <property type="nucleotide sequence ID" value="NZ_JALIRM010000010.1"/>
</dbReference>
<proteinExistence type="inferred from homology"/>
<comment type="catalytic activity">
    <reaction evidence="8">
        <text>beta-D-glucose 1-phosphate = beta-D-glucose 6-phosphate</text>
        <dbReference type="Rhea" id="RHEA:20113"/>
        <dbReference type="ChEBI" id="CHEBI:57684"/>
        <dbReference type="ChEBI" id="CHEBI:58247"/>
        <dbReference type="EC" id="5.4.2.6"/>
    </reaction>
</comment>
<comment type="similarity">
    <text evidence="2">Belongs to the HAD-like hydrolase superfamily. CbbY/CbbZ/Gph/YieH family.</text>
</comment>
<keyword evidence="6 11" id="KW-0413">Isomerase</keyword>
<name>A0ABU0D6I2_9BACI</name>
<evidence type="ECO:0000256" key="4">
    <source>
        <dbReference type="ARBA" id="ARBA00022723"/>
    </source>
</evidence>
<evidence type="ECO:0000256" key="1">
    <source>
        <dbReference type="ARBA" id="ARBA00001946"/>
    </source>
</evidence>
<dbReference type="SFLD" id="SFLDG01129">
    <property type="entry name" value="C1.5:_HAD__Beta-PGM__Phosphata"/>
    <property type="match status" value="1"/>
</dbReference>
<evidence type="ECO:0000256" key="2">
    <source>
        <dbReference type="ARBA" id="ARBA00006171"/>
    </source>
</evidence>
<comment type="cofactor">
    <cofactor evidence="1">
        <name>Mg(2+)</name>
        <dbReference type="ChEBI" id="CHEBI:18420"/>
    </cofactor>
</comment>
<evidence type="ECO:0000313" key="12">
    <source>
        <dbReference type="Proteomes" id="UP001232343"/>
    </source>
</evidence>
<dbReference type="PANTHER" id="PTHR46193">
    <property type="entry name" value="6-PHOSPHOGLUCONATE PHOSPHATASE"/>
    <property type="match status" value="1"/>
</dbReference>
<dbReference type="PANTHER" id="PTHR46193:SF18">
    <property type="entry name" value="HEXITOL PHOSPHATASE B"/>
    <property type="match status" value="1"/>
</dbReference>
<keyword evidence="12" id="KW-1185">Reference proteome</keyword>
<dbReference type="GO" id="GO:0008801">
    <property type="term" value="F:beta-phosphoglucomutase activity"/>
    <property type="evidence" value="ECO:0007669"/>
    <property type="project" value="UniProtKB-EC"/>
</dbReference>
<evidence type="ECO:0000256" key="7">
    <source>
        <dbReference type="ARBA" id="ARBA00023277"/>
    </source>
</evidence>
<evidence type="ECO:0000256" key="3">
    <source>
        <dbReference type="ARBA" id="ARBA00022553"/>
    </source>
</evidence>
<dbReference type="EC" id="5.4.2.6" evidence="9"/>
<dbReference type="NCBIfam" id="TIGR02009">
    <property type="entry name" value="PGMB-YQAB-SF"/>
    <property type="match status" value="1"/>
</dbReference>
<protein>
    <recommendedName>
        <fullName evidence="10">Beta-phosphoglucomutase</fullName>
        <ecNumber evidence="9">5.4.2.6</ecNumber>
    </recommendedName>
</protein>
<accession>A0ABU0D6I2</accession>
<dbReference type="Proteomes" id="UP001232343">
    <property type="component" value="Unassembled WGS sequence"/>
</dbReference>
<dbReference type="NCBIfam" id="TIGR01990">
    <property type="entry name" value="bPGM"/>
    <property type="match status" value="1"/>
</dbReference>
<dbReference type="CDD" id="cd02598">
    <property type="entry name" value="HAD_BPGM"/>
    <property type="match status" value="1"/>
</dbReference>
<comment type="caution">
    <text evidence="11">The sequence shown here is derived from an EMBL/GenBank/DDBJ whole genome shotgun (WGS) entry which is preliminary data.</text>
</comment>
<dbReference type="SFLD" id="SFLDG01135">
    <property type="entry name" value="C1.5.6:_HAD__Beta-PGM__Phospha"/>
    <property type="match status" value="1"/>
</dbReference>
<reference evidence="11 12" key="1">
    <citation type="submission" date="2023-07" db="EMBL/GenBank/DDBJ databases">
        <title>Genomic Encyclopedia of Type Strains, Phase IV (KMG-IV): sequencing the most valuable type-strain genomes for metagenomic binning, comparative biology and taxonomic classification.</title>
        <authorList>
            <person name="Goeker M."/>
        </authorList>
    </citation>
    <scope>NUCLEOTIDE SEQUENCE [LARGE SCALE GENOMIC DNA]</scope>
    <source>
        <strain evidence="11 12">DSM 27848</strain>
    </source>
</reference>
<dbReference type="PRINTS" id="PR00413">
    <property type="entry name" value="HADHALOGNASE"/>
</dbReference>
<organism evidence="11 12">
    <name type="scientific">Lederbergia wuyishanensis</name>
    <dbReference type="NCBI Taxonomy" id="1347903"/>
    <lineage>
        <taxon>Bacteria</taxon>
        <taxon>Bacillati</taxon>
        <taxon>Bacillota</taxon>
        <taxon>Bacilli</taxon>
        <taxon>Bacillales</taxon>
        <taxon>Bacillaceae</taxon>
        <taxon>Lederbergia</taxon>
    </lineage>
</organism>
<keyword evidence="4" id="KW-0479">Metal-binding</keyword>